<feature type="region of interest" description="Disordered" evidence="1">
    <location>
        <begin position="76"/>
        <end position="96"/>
    </location>
</feature>
<reference evidence="3" key="1">
    <citation type="submission" date="2022-06" db="EMBL/GenBank/DDBJ databases">
        <title>New cyanobacteria of genus Symplocastrum in benthos of Lake Baikal.</title>
        <authorList>
            <person name="Sorokovikova E."/>
            <person name="Tikhonova I."/>
            <person name="Krasnopeev A."/>
            <person name="Evseev P."/>
            <person name="Gladkikh A."/>
            <person name="Belykh O."/>
        </authorList>
    </citation>
    <scope>NUCLEOTIDE SEQUENCE</scope>
    <source>
        <strain evidence="3">BBK-W-15</strain>
    </source>
</reference>
<keyword evidence="4" id="KW-1185">Reference proteome</keyword>
<evidence type="ECO:0000313" key="4">
    <source>
        <dbReference type="Proteomes" id="UP001204953"/>
    </source>
</evidence>
<feature type="signal peptide" evidence="2">
    <location>
        <begin position="1"/>
        <end position="22"/>
    </location>
</feature>
<sequence length="132" mass="14490">MNNRKWLNWAIGLSIVGSGAIANPGNALPPNQSDITGTNVWNNTSPIFEEGGEIDPEILAKARSLDRGLKEAASRCPEAFGQTGPRRFAREPGNANPNCMELKRLVEESRVFLEEVKRDGVETASGSRNRLW</sequence>
<dbReference type="AlphaFoldDB" id="A0AAE3KP83"/>
<keyword evidence="2" id="KW-0732">Signal</keyword>
<protein>
    <submittedName>
        <fullName evidence="3">Uncharacterized protein</fullName>
    </submittedName>
</protein>
<name>A0AAE3KP83_9CYAN</name>
<feature type="chain" id="PRO_5042170959" evidence="2">
    <location>
        <begin position="23"/>
        <end position="132"/>
    </location>
</feature>
<organism evidence="3 4">
    <name type="scientific">Limnofasciculus baicalensis BBK-W-15</name>
    <dbReference type="NCBI Taxonomy" id="2699891"/>
    <lineage>
        <taxon>Bacteria</taxon>
        <taxon>Bacillati</taxon>
        <taxon>Cyanobacteriota</taxon>
        <taxon>Cyanophyceae</taxon>
        <taxon>Coleofasciculales</taxon>
        <taxon>Coleofasciculaceae</taxon>
        <taxon>Limnofasciculus</taxon>
        <taxon>Limnofasciculus baicalensis</taxon>
    </lineage>
</organism>
<evidence type="ECO:0000313" key="3">
    <source>
        <dbReference type="EMBL" id="MCP2731295.1"/>
    </source>
</evidence>
<dbReference type="EMBL" id="JAMZMM010000308">
    <property type="protein sequence ID" value="MCP2731295.1"/>
    <property type="molecule type" value="Genomic_DNA"/>
</dbReference>
<dbReference type="Proteomes" id="UP001204953">
    <property type="component" value="Unassembled WGS sequence"/>
</dbReference>
<comment type="caution">
    <text evidence="3">The sequence shown here is derived from an EMBL/GenBank/DDBJ whole genome shotgun (WGS) entry which is preliminary data.</text>
</comment>
<dbReference type="RefSeq" id="WP_254014037.1">
    <property type="nucleotide sequence ID" value="NZ_JAMZMM010000308.1"/>
</dbReference>
<accession>A0AAE3KP83</accession>
<evidence type="ECO:0000256" key="1">
    <source>
        <dbReference type="SAM" id="MobiDB-lite"/>
    </source>
</evidence>
<gene>
    <name evidence="3" type="ORF">NJ959_22990</name>
</gene>
<evidence type="ECO:0000256" key="2">
    <source>
        <dbReference type="SAM" id="SignalP"/>
    </source>
</evidence>
<proteinExistence type="predicted"/>